<dbReference type="Pfam" id="PF01381">
    <property type="entry name" value="HTH_3"/>
    <property type="match status" value="1"/>
</dbReference>
<name>A0A266QBW0_9GAMM</name>
<dbReference type="PROSITE" id="PS50943">
    <property type="entry name" value="HTH_CROC1"/>
    <property type="match status" value="1"/>
</dbReference>
<feature type="domain" description="HTH cro/C1-type" evidence="1">
    <location>
        <begin position="12"/>
        <end position="67"/>
    </location>
</feature>
<dbReference type="CDD" id="cd00093">
    <property type="entry name" value="HTH_XRE"/>
    <property type="match status" value="1"/>
</dbReference>
<dbReference type="Gene3D" id="1.10.260.40">
    <property type="entry name" value="lambda repressor-like DNA-binding domains"/>
    <property type="match status" value="1"/>
</dbReference>
<evidence type="ECO:0000313" key="2">
    <source>
        <dbReference type="EMBL" id="OZY87373.1"/>
    </source>
</evidence>
<protein>
    <submittedName>
        <fullName evidence="2">Transcriptional regulator</fullName>
    </submittedName>
</protein>
<sequence length="89" mass="9863">MTSALEHMGLQIKTLRKQKGWSQSQLAEMAGLDRTTLGMLERNDYTDIGIRKVQRVLELLGKKLTLVNAGLPTLDELVAAQAEESPREG</sequence>
<dbReference type="RefSeq" id="WP_078044459.1">
    <property type="nucleotide sequence ID" value="NZ_NHNI01000001.1"/>
</dbReference>
<reference evidence="3" key="1">
    <citation type="submission" date="2017-05" db="EMBL/GenBank/DDBJ databases">
        <authorList>
            <person name="Barney B.M."/>
        </authorList>
    </citation>
    <scope>NUCLEOTIDE SEQUENCE [LARGE SCALE GENOMIC DNA]</scope>
    <source>
        <strain evidence="3">PSBB022</strain>
    </source>
</reference>
<organism evidence="2 3">
    <name type="scientific">Cellvibrio mixtus</name>
    <dbReference type="NCBI Taxonomy" id="39650"/>
    <lineage>
        <taxon>Bacteria</taxon>
        <taxon>Pseudomonadati</taxon>
        <taxon>Pseudomonadota</taxon>
        <taxon>Gammaproteobacteria</taxon>
        <taxon>Cellvibrionales</taxon>
        <taxon>Cellvibrionaceae</taxon>
        <taxon>Cellvibrio</taxon>
    </lineage>
</organism>
<dbReference type="SUPFAM" id="SSF47413">
    <property type="entry name" value="lambda repressor-like DNA-binding domains"/>
    <property type="match status" value="1"/>
</dbReference>
<dbReference type="EMBL" id="NHNI01000001">
    <property type="protein sequence ID" value="OZY87373.1"/>
    <property type="molecule type" value="Genomic_DNA"/>
</dbReference>
<dbReference type="InterPro" id="IPR010982">
    <property type="entry name" value="Lambda_DNA-bd_dom_sf"/>
</dbReference>
<dbReference type="GO" id="GO:0003677">
    <property type="term" value="F:DNA binding"/>
    <property type="evidence" value="ECO:0007669"/>
    <property type="project" value="InterPro"/>
</dbReference>
<dbReference type="InterPro" id="IPR001387">
    <property type="entry name" value="Cro/C1-type_HTH"/>
</dbReference>
<dbReference type="Proteomes" id="UP000216101">
    <property type="component" value="Unassembled WGS sequence"/>
</dbReference>
<accession>A0A266QBW0</accession>
<comment type="caution">
    <text evidence="2">The sequence shown here is derived from an EMBL/GenBank/DDBJ whole genome shotgun (WGS) entry which is preliminary data.</text>
</comment>
<evidence type="ECO:0000313" key="3">
    <source>
        <dbReference type="Proteomes" id="UP000216101"/>
    </source>
</evidence>
<gene>
    <name evidence="2" type="ORF">CBP51_10450</name>
</gene>
<evidence type="ECO:0000259" key="1">
    <source>
        <dbReference type="PROSITE" id="PS50943"/>
    </source>
</evidence>
<dbReference type="AlphaFoldDB" id="A0A266QBW0"/>
<proteinExistence type="predicted"/>
<keyword evidence="3" id="KW-1185">Reference proteome</keyword>
<dbReference type="SMART" id="SM00530">
    <property type="entry name" value="HTH_XRE"/>
    <property type="match status" value="1"/>
</dbReference>